<name>A0A2U1MWB3_ARTAN</name>
<keyword evidence="2" id="KW-1185">Reference proteome</keyword>
<dbReference type="STRING" id="35608.A0A2U1MWB3"/>
<comment type="caution">
    <text evidence="1">The sequence shown here is derived from an EMBL/GenBank/DDBJ whole genome shotgun (WGS) entry which is preliminary data.</text>
</comment>
<dbReference type="AlphaFoldDB" id="A0A2U1MWB3"/>
<evidence type="ECO:0000313" key="2">
    <source>
        <dbReference type="Proteomes" id="UP000245207"/>
    </source>
</evidence>
<organism evidence="1 2">
    <name type="scientific">Artemisia annua</name>
    <name type="common">Sweet wormwood</name>
    <dbReference type="NCBI Taxonomy" id="35608"/>
    <lineage>
        <taxon>Eukaryota</taxon>
        <taxon>Viridiplantae</taxon>
        <taxon>Streptophyta</taxon>
        <taxon>Embryophyta</taxon>
        <taxon>Tracheophyta</taxon>
        <taxon>Spermatophyta</taxon>
        <taxon>Magnoliopsida</taxon>
        <taxon>eudicotyledons</taxon>
        <taxon>Gunneridae</taxon>
        <taxon>Pentapetalae</taxon>
        <taxon>asterids</taxon>
        <taxon>campanulids</taxon>
        <taxon>Asterales</taxon>
        <taxon>Asteraceae</taxon>
        <taxon>Asteroideae</taxon>
        <taxon>Anthemideae</taxon>
        <taxon>Artemisiinae</taxon>
        <taxon>Artemisia</taxon>
    </lineage>
</organism>
<protein>
    <submittedName>
        <fullName evidence="1">Uncharacterized protein</fullName>
    </submittedName>
</protein>
<dbReference type="EMBL" id="PKPP01004204">
    <property type="protein sequence ID" value="PWA65529.1"/>
    <property type="molecule type" value="Genomic_DNA"/>
</dbReference>
<dbReference type="Proteomes" id="UP000245207">
    <property type="component" value="Unassembled WGS sequence"/>
</dbReference>
<sequence>MAAMMQLRYLPNYNHRFLTSPSSSKPWRSSSVKLVVKSQSIQVQGSSMKQRRPENVAGESYHGIGLRYMSWDGPEVFTRINDIPPVSKQPSCHDERLKALQGDVADHEEVGQSGSMEVYSLHSVR</sequence>
<accession>A0A2U1MWB3</accession>
<reference evidence="1 2" key="1">
    <citation type="journal article" date="2018" name="Mol. Plant">
        <title>The genome of Artemisia annua provides insight into the evolution of Asteraceae family and artemisinin biosynthesis.</title>
        <authorList>
            <person name="Shen Q."/>
            <person name="Zhang L."/>
            <person name="Liao Z."/>
            <person name="Wang S."/>
            <person name="Yan T."/>
            <person name="Shi P."/>
            <person name="Liu M."/>
            <person name="Fu X."/>
            <person name="Pan Q."/>
            <person name="Wang Y."/>
            <person name="Lv Z."/>
            <person name="Lu X."/>
            <person name="Zhang F."/>
            <person name="Jiang W."/>
            <person name="Ma Y."/>
            <person name="Chen M."/>
            <person name="Hao X."/>
            <person name="Li L."/>
            <person name="Tang Y."/>
            <person name="Lv G."/>
            <person name="Zhou Y."/>
            <person name="Sun X."/>
            <person name="Brodelius P.E."/>
            <person name="Rose J.K.C."/>
            <person name="Tang K."/>
        </authorList>
    </citation>
    <scope>NUCLEOTIDE SEQUENCE [LARGE SCALE GENOMIC DNA]</scope>
    <source>
        <strain evidence="2">cv. Huhao1</strain>
        <tissue evidence="1">Leaf</tissue>
    </source>
</reference>
<gene>
    <name evidence="1" type="ORF">CTI12_AA329620</name>
</gene>
<proteinExistence type="predicted"/>
<evidence type="ECO:0000313" key="1">
    <source>
        <dbReference type="EMBL" id="PWA65529.1"/>
    </source>
</evidence>